<name>A0A1D2JJQ3_PARBR</name>
<dbReference type="Proteomes" id="UP000242814">
    <property type="component" value="Unassembled WGS sequence"/>
</dbReference>
<organism evidence="2 3">
    <name type="scientific">Paracoccidioides brasiliensis</name>
    <dbReference type="NCBI Taxonomy" id="121759"/>
    <lineage>
        <taxon>Eukaryota</taxon>
        <taxon>Fungi</taxon>
        <taxon>Dikarya</taxon>
        <taxon>Ascomycota</taxon>
        <taxon>Pezizomycotina</taxon>
        <taxon>Eurotiomycetes</taxon>
        <taxon>Eurotiomycetidae</taxon>
        <taxon>Onygenales</taxon>
        <taxon>Ajellomycetaceae</taxon>
        <taxon>Paracoccidioides</taxon>
    </lineage>
</organism>
<accession>A0A1D2JJQ3</accession>
<reference evidence="2 3" key="1">
    <citation type="submission" date="2016-06" db="EMBL/GenBank/DDBJ databases">
        <authorList>
            <person name="Kjaerup R.B."/>
            <person name="Dalgaard T.S."/>
            <person name="Juul-Madsen H.R."/>
        </authorList>
    </citation>
    <scope>NUCLEOTIDE SEQUENCE [LARGE SCALE GENOMIC DNA]</scope>
    <source>
        <strain evidence="2 3">Pb300</strain>
    </source>
</reference>
<feature type="compositionally biased region" description="Polar residues" evidence="1">
    <location>
        <begin position="1"/>
        <end position="11"/>
    </location>
</feature>
<evidence type="ECO:0000256" key="1">
    <source>
        <dbReference type="SAM" id="MobiDB-lite"/>
    </source>
</evidence>
<comment type="caution">
    <text evidence="2">The sequence shown here is derived from an EMBL/GenBank/DDBJ whole genome shotgun (WGS) entry which is preliminary data.</text>
</comment>
<evidence type="ECO:0000313" key="2">
    <source>
        <dbReference type="EMBL" id="ODH38772.1"/>
    </source>
</evidence>
<dbReference type="EMBL" id="LZYO01000063">
    <property type="protein sequence ID" value="ODH38772.1"/>
    <property type="molecule type" value="Genomic_DNA"/>
</dbReference>
<gene>
    <name evidence="2" type="ORF">ACO22_02172</name>
</gene>
<feature type="region of interest" description="Disordered" evidence="1">
    <location>
        <begin position="1"/>
        <end position="23"/>
    </location>
</feature>
<evidence type="ECO:0000313" key="3">
    <source>
        <dbReference type="Proteomes" id="UP000242814"/>
    </source>
</evidence>
<protein>
    <submittedName>
        <fullName evidence="2">Uncharacterized protein</fullName>
    </submittedName>
</protein>
<dbReference type="VEuPathDB" id="FungiDB:PADG_00846"/>
<sequence>MLDTTTVSMSARNFAKIPSNPSEQDRGIRLLDRRRNLMLAWNINTYNVGASHLSLRQFNVLRYCDIFDEYDASSPKKPSELWVSLRAGKYPLDDYRQHVNKVFSLGLKDNLNYAAGEKRSNRSSSHRTSGKEMAWKEFVTWAQLAERVRVVRSALLRNGFQGR</sequence>
<proteinExistence type="predicted"/>
<dbReference type="AlphaFoldDB" id="A0A1D2JJQ3"/>